<dbReference type="EMBL" id="WMEY01000003">
    <property type="protein sequence ID" value="MYL63630.1"/>
    <property type="molecule type" value="Genomic_DNA"/>
</dbReference>
<sequence>MEVQYPISIDWSKDEVIKVVNFFEMIEKAYVQGVHKGELISSYHEFKDVVPSKSEEKQIFKQFDKETGFSTYHVVKEAKQTERDRVKMTT</sequence>
<dbReference type="SUPFAM" id="SSF158504">
    <property type="entry name" value="BH2638-like"/>
    <property type="match status" value="1"/>
</dbReference>
<dbReference type="Gene3D" id="1.10.220.80">
    <property type="entry name" value="BH2638-like"/>
    <property type="match status" value="1"/>
</dbReference>
<reference evidence="1 2" key="1">
    <citation type="submission" date="2019-11" db="EMBL/GenBank/DDBJ databases">
        <title>Genome sequences of 17 halophilic strains isolated from different environments.</title>
        <authorList>
            <person name="Furrow R.E."/>
        </authorList>
    </citation>
    <scope>NUCLEOTIDE SEQUENCE [LARGE SCALE GENOMIC DNA]</scope>
    <source>
        <strain evidence="1 2">22506_14_FS</strain>
    </source>
</reference>
<evidence type="ECO:0000313" key="2">
    <source>
        <dbReference type="Proteomes" id="UP000447833"/>
    </source>
</evidence>
<dbReference type="InterPro" id="IPR023324">
    <property type="entry name" value="BH2638-like_sf"/>
</dbReference>
<gene>
    <name evidence="1" type="ORF">GLW07_09730</name>
</gene>
<protein>
    <submittedName>
        <fullName evidence="1">Uncharacterized protein</fullName>
    </submittedName>
</protein>
<dbReference type="Proteomes" id="UP000447833">
    <property type="component" value="Unassembled WGS sequence"/>
</dbReference>
<organism evidence="1 2">
    <name type="scientific">Guptibacillus hwajinpoensis</name>
    <dbReference type="NCBI Taxonomy" id="208199"/>
    <lineage>
        <taxon>Bacteria</taxon>
        <taxon>Bacillati</taxon>
        <taxon>Bacillota</taxon>
        <taxon>Bacilli</taxon>
        <taxon>Bacillales</taxon>
        <taxon>Guptibacillaceae</taxon>
        <taxon>Guptibacillus</taxon>
    </lineage>
</organism>
<proteinExistence type="predicted"/>
<dbReference type="PIRSF" id="PIRSF037260">
    <property type="entry name" value="UPF0223"/>
    <property type="match status" value="1"/>
</dbReference>
<dbReference type="RefSeq" id="WP_160919216.1">
    <property type="nucleotide sequence ID" value="NZ_WMEY01000003.1"/>
</dbReference>
<dbReference type="AlphaFoldDB" id="A0A845EYJ2"/>
<dbReference type="NCBIfam" id="NF003353">
    <property type="entry name" value="PRK04387.1"/>
    <property type="match status" value="1"/>
</dbReference>
<dbReference type="Pfam" id="PF05256">
    <property type="entry name" value="UPF0223"/>
    <property type="match status" value="1"/>
</dbReference>
<dbReference type="InterPro" id="IPR007920">
    <property type="entry name" value="UPF0223"/>
</dbReference>
<comment type="caution">
    <text evidence="1">The sequence shown here is derived from an EMBL/GenBank/DDBJ whole genome shotgun (WGS) entry which is preliminary data.</text>
</comment>
<name>A0A845EYJ2_9BACL</name>
<accession>A0A845EYJ2</accession>
<evidence type="ECO:0000313" key="1">
    <source>
        <dbReference type="EMBL" id="MYL63630.1"/>
    </source>
</evidence>